<gene>
    <name evidence="2" type="ORF">A2960_02780</name>
</gene>
<dbReference type="EMBL" id="MFJR01000007">
    <property type="protein sequence ID" value="OGG27046.1"/>
    <property type="molecule type" value="Genomic_DNA"/>
</dbReference>
<dbReference type="GO" id="GO:0003677">
    <property type="term" value="F:DNA binding"/>
    <property type="evidence" value="ECO:0007669"/>
    <property type="project" value="InterPro"/>
</dbReference>
<dbReference type="InterPro" id="IPR036515">
    <property type="entry name" value="Transposase_17_sf"/>
</dbReference>
<feature type="domain" description="Transposase IS200-like" evidence="1">
    <location>
        <begin position="9"/>
        <end position="153"/>
    </location>
</feature>
<dbReference type="InterPro" id="IPR002686">
    <property type="entry name" value="Transposase_17"/>
</dbReference>
<protein>
    <recommendedName>
        <fullName evidence="1">Transposase IS200-like domain-containing protein</fullName>
    </recommendedName>
</protein>
<dbReference type="Pfam" id="PF01797">
    <property type="entry name" value="Y1_Tnp"/>
    <property type="match status" value="1"/>
</dbReference>
<dbReference type="SUPFAM" id="SSF143422">
    <property type="entry name" value="Transposase IS200-like"/>
    <property type="match status" value="1"/>
</dbReference>
<dbReference type="GO" id="GO:0006313">
    <property type="term" value="P:DNA transposition"/>
    <property type="evidence" value="ECO:0007669"/>
    <property type="project" value="InterPro"/>
</dbReference>
<dbReference type="GO" id="GO:0004803">
    <property type="term" value="F:transposase activity"/>
    <property type="evidence" value="ECO:0007669"/>
    <property type="project" value="InterPro"/>
</dbReference>
<name>A0A1F6AQS4_9BACT</name>
<evidence type="ECO:0000313" key="3">
    <source>
        <dbReference type="Proteomes" id="UP000176609"/>
    </source>
</evidence>
<dbReference type="Proteomes" id="UP000176609">
    <property type="component" value="Unassembled WGS sequence"/>
</dbReference>
<evidence type="ECO:0000313" key="2">
    <source>
        <dbReference type="EMBL" id="OGG27046.1"/>
    </source>
</evidence>
<organism evidence="2 3">
    <name type="scientific">Candidatus Gottesmanbacteria bacterium RIFCSPLOWO2_01_FULL_39_12b</name>
    <dbReference type="NCBI Taxonomy" id="1798388"/>
    <lineage>
        <taxon>Bacteria</taxon>
        <taxon>Candidatus Gottesmaniibacteriota</taxon>
    </lineage>
</organism>
<proteinExistence type="predicted"/>
<dbReference type="PANTHER" id="PTHR34322:SF2">
    <property type="entry name" value="TRANSPOSASE IS200-LIKE DOMAIN-CONTAINING PROTEIN"/>
    <property type="match status" value="1"/>
</dbReference>
<comment type="caution">
    <text evidence="2">The sequence shown here is derived from an EMBL/GenBank/DDBJ whole genome shotgun (WGS) entry which is preliminary data.</text>
</comment>
<dbReference type="AlphaFoldDB" id="A0A1F6AQS4"/>
<evidence type="ECO:0000259" key="1">
    <source>
        <dbReference type="SMART" id="SM01321"/>
    </source>
</evidence>
<dbReference type="PANTHER" id="PTHR34322">
    <property type="entry name" value="TRANSPOSASE, Y1_TNP DOMAIN-CONTAINING"/>
    <property type="match status" value="1"/>
</dbReference>
<accession>A0A1F6AQS4</accession>
<dbReference type="Gene3D" id="3.30.70.1290">
    <property type="entry name" value="Transposase IS200-like"/>
    <property type="match status" value="1"/>
</dbReference>
<sequence>MPYRHTLIVPNQIYHVFNRSIARQPCFLNSRDYERFLNVIDYYRFQKPSLRFSHFSRLPFELRTAYENNLKQKGVKQVDIFAYCIMPNHIHFLLRECTPKGIATFMKNIQESYAKYYNIKRERTGSLFQSMFRAVRIETDDQLLHVSRYIHLNPYTSFIVKTKEELLIYPWTSLSEYLTHSSITTREIILQHFSTVEKFKIFTLDQADYQRELEEIKHLIFE</sequence>
<reference evidence="2 3" key="1">
    <citation type="journal article" date="2016" name="Nat. Commun.">
        <title>Thousands of microbial genomes shed light on interconnected biogeochemical processes in an aquifer system.</title>
        <authorList>
            <person name="Anantharaman K."/>
            <person name="Brown C.T."/>
            <person name="Hug L.A."/>
            <person name="Sharon I."/>
            <person name="Castelle C.J."/>
            <person name="Probst A.J."/>
            <person name="Thomas B.C."/>
            <person name="Singh A."/>
            <person name="Wilkins M.J."/>
            <person name="Karaoz U."/>
            <person name="Brodie E.L."/>
            <person name="Williams K.H."/>
            <person name="Hubbard S.S."/>
            <person name="Banfield J.F."/>
        </authorList>
    </citation>
    <scope>NUCLEOTIDE SEQUENCE [LARGE SCALE GENOMIC DNA]</scope>
</reference>
<dbReference type="SMART" id="SM01321">
    <property type="entry name" value="Y1_Tnp"/>
    <property type="match status" value="1"/>
</dbReference>